<dbReference type="Proteomes" id="UP001163603">
    <property type="component" value="Chromosome 3"/>
</dbReference>
<proteinExistence type="predicted"/>
<evidence type="ECO:0000313" key="2">
    <source>
        <dbReference type="Proteomes" id="UP001163603"/>
    </source>
</evidence>
<dbReference type="EMBL" id="CM047738">
    <property type="protein sequence ID" value="KAJ0046399.1"/>
    <property type="molecule type" value="Genomic_DNA"/>
</dbReference>
<evidence type="ECO:0000313" key="1">
    <source>
        <dbReference type="EMBL" id="KAJ0046399.1"/>
    </source>
</evidence>
<organism evidence="1 2">
    <name type="scientific">Pistacia integerrima</name>
    <dbReference type="NCBI Taxonomy" id="434235"/>
    <lineage>
        <taxon>Eukaryota</taxon>
        <taxon>Viridiplantae</taxon>
        <taxon>Streptophyta</taxon>
        <taxon>Embryophyta</taxon>
        <taxon>Tracheophyta</taxon>
        <taxon>Spermatophyta</taxon>
        <taxon>Magnoliopsida</taxon>
        <taxon>eudicotyledons</taxon>
        <taxon>Gunneridae</taxon>
        <taxon>Pentapetalae</taxon>
        <taxon>rosids</taxon>
        <taxon>malvids</taxon>
        <taxon>Sapindales</taxon>
        <taxon>Anacardiaceae</taxon>
        <taxon>Pistacia</taxon>
    </lineage>
</organism>
<keyword evidence="2" id="KW-1185">Reference proteome</keyword>
<gene>
    <name evidence="1" type="ORF">Pint_06590</name>
</gene>
<name>A0ACC0Z7V5_9ROSI</name>
<sequence>MPLSIELRILFCVRQEENVHNIITLLEALKASECSTIRAYVVHLIEIIGPAAPILASYNGKGTKTKTNSTDEIMKALTKYTKNSDHDLAIHPYAMIASNKSMHQNICRLARGKCIPLIIIPYHQTEEAHERTARMHTHHARSFGIGVTNVTVMRIDLRDYHQEEDKFERELYDSAIKELMAGNIGNTNIEYLDLKANDTRQVMETIRWVEHYFDLVIVGKRRAICRLEKEMMPWVEYEELGVIGDLLASVDFCDGPLKQPKTVCNLLSGMILGPSVLGRNKKLWDKLFPAKEMVLINSTSLFGVIYLFFLLAVKIDTVMTINMAKSIWKLSLIVLMIPFIITMTLTGLLIGYIPGLTPGPFIYFFSMLLSSSYFTSTANAVGDLDLPTSDLGRLALACSIFHELIGWVNMALGIMISGGSKSAVIKAEISMFALLLFVFFIVRPAVKRIIRRTPEEKPVKTEYIIGIFILTVAVSIVSDHIGSSFVAGALLMGLVIPAGPPLGSALVEKSDVIISNIFMPFLYIRIGQNINIPTITDWSQFFAIETIMIMIYISKIAASILAFIFFKKNVRSSILFGFILNFKGIPDFVLISGWNVRKLVDEQIVTTMLLSHMLISAIATPIIEIYYKPERRLITTDSIGQRMMKPLQGMPLEMELRILFCINNEDNVNSLITLFKAWNPIETTPCCAYPVHLMELTGRAVPLLIPYNNHKFKLNSNSTDRIMRSLTKFTKKSGFSITIQPFTMIAPYKNMHESICNLVRDKYIPLVIIPFHKSLQEDTKTTIFRKLNTKIQTYAPCTVGIFIDRGLHDHHLSSRPFFYNVVVFFLGGPDDREAMAFVSRMNSQPGLVITVFLIDFKGDYLVENEFETDLDNSIIKEFRARSINNPCMVFQEVVAYDSVQVMGAIHSIEDKYDLVIVGKRRIAKSILDKELVRWVEQKELGVIGDVVASSDFYGGMTSVLVIQSCVTNGENVESTIFTSSEGTSDFSTCSGDDSYGGSFHTPPERDQLRLCTKVMAIYNVSASGGFSFLLDRNFKTCVLEKKDVFYRGGSAFGERNSATNVFPIFMIQVILSFLLSRFIYFILRPLKQPKTVCNLLVCMLGLLYYCRLYY</sequence>
<protein>
    <submittedName>
        <fullName evidence="1">Uncharacterized protein</fullName>
    </submittedName>
</protein>
<accession>A0ACC0Z7V5</accession>
<comment type="caution">
    <text evidence="1">The sequence shown here is derived from an EMBL/GenBank/DDBJ whole genome shotgun (WGS) entry which is preliminary data.</text>
</comment>
<reference evidence="2" key="1">
    <citation type="journal article" date="2023" name="G3 (Bethesda)">
        <title>Genome assembly and association tests identify interacting loci associated with vigor, precocity, and sex in interspecific pistachio rootstocks.</title>
        <authorList>
            <person name="Palmer W."/>
            <person name="Jacygrad E."/>
            <person name="Sagayaradj S."/>
            <person name="Cavanaugh K."/>
            <person name="Han R."/>
            <person name="Bertier L."/>
            <person name="Beede B."/>
            <person name="Kafkas S."/>
            <person name="Golino D."/>
            <person name="Preece J."/>
            <person name="Michelmore R."/>
        </authorList>
    </citation>
    <scope>NUCLEOTIDE SEQUENCE [LARGE SCALE GENOMIC DNA]</scope>
</reference>